<protein>
    <submittedName>
        <fullName evidence="1">Uncharacterized protein</fullName>
    </submittedName>
</protein>
<dbReference type="Proteomes" id="UP000265618">
    <property type="component" value="Unassembled WGS sequence"/>
</dbReference>
<dbReference type="AlphaFoldDB" id="A0A9K3D3W8"/>
<evidence type="ECO:0000313" key="1">
    <source>
        <dbReference type="EMBL" id="GIQ87800.1"/>
    </source>
</evidence>
<reference evidence="1 2" key="1">
    <citation type="journal article" date="2018" name="PLoS ONE">
        <title>The draft genome of Kipferlia bialata reveals reductive genome evolution in fornicate parasites.</title>
        <authorList>
            <person name="Tanifuji G."/>
            <person name="Takabayashi S."/>
            <person name="Kume K."/>
            <person name="Takagi M."/>
            <person name="Nakayama T."/>
            <person name="Kamikawa R."/>
            <person name="Inagaki Y."/>
            <person name="Hashimoto T."/>
        </authorList>
    </citation>
    <scope>NUCLEOTIDE SEQUENCE [LARGE SCALE GENOMIC DNA]</scope>
    <source>
        <strain evidence="1">NY0173</strain>
    </source>
</reference>
<accession>A0A9K3D3W8</accession>
<dbReference type="EMBL" id="BDIP01003506">
    <property type="protein sequence ID" value="GIQ87800.1"/>
    <property type="molecule type" value="Genomic_DNA"/>
</dbReference>
<organism evidence="1 2">
    <name type="scientific">Kipferlia bialata</name>
    <dbReference type="NCBI Taxonomy" id="797122"/>
    <lineage>
        <taxon>Eukaryota</taxon>
        <taxon>Metamonada</taxon>
        <taxon>Carpediemonas-like organisms</taxon>
        <taxon>Kipferlia</taxon>
    </lineage>
</organism>
<proteinExistence type="predicted"/>
<name>A0A9K3D3W8_9EUKA</name>
<evidence type="ECO:0000313" key="2">
    <source>
        <dbReference type="Proteomes" id="UP000265618"/>
    </source>
</evidence>
<sequence>MSVPAAISYEDVDSDEEEHSVVEPVVLRMSRVAGFLETHHALCVIALNQGPKPLRVSPQQQDRVNEVLQRAQEYGFHKLTGEERLQYAWMSVDVGLIAEIDWVLWYQHNAEREGFNWEGEPVATSDSDVTSEGPNTQLHECYECWRERIEVGLEHELLFVESPRW</sequence>
<comment type="caution">
    <text evidence="1">The sequence shown here is derived from an EMBL/GenBank/DDBJ whole genome shotgun (WGS) entry which is preliminary data.</text>
</comment>
<keyword evidence="2" id="KW-1185">Reference proteome</keyword>
<gene>
    <name evidence="1" type="ORF">KIPB_009912</name>
</gene>